<dbReference type="AlphaFoldDB" id="A0A9E6ZS13"/>
<feature type="binding site" evidence="2">
    <location>
        <position position="252"/>
    </location>
    <ligand>
        <name>substrate</name>
    </ligand>
</feature>
<evidence type="ECO:0000256" key="2">
    <source>
        <dbReference type="PIRSR" id="PIRSR620023-2"/>
    </source>
</evidence>
<feature type="domain" description="N-acetyltransferase" evidence="3">
    <location>
        <begin position="335"/>
        <end position="485"/>
    </location>
</feature>
<dbReference type="KEGG" id="fbm:MQE35_08975"/>
<dbReference type="EMBL" id="CP094358">
    <property type="protein sequence ID" value="UOB19415.1"/>
    <property type="molecule type" value="Genomic_DNA"/>
</dbReference>
<dbReference type="PROSITE" id="PS51186">
    <property type="entry name" value="GNAT"/>
    <property type="match status" value="1"/>
</dbReference>
<dbReference type="NCBIfam" id="TIGR03590">
    <property type="entry name" value="PseG"/>
    <property type="match status" value="1"/>
</dbReference>
<evidence type="ECO:0000256" key="1">
    <source>
        <dbReference type="PIRSR" id="PIRSR620023-1"/>
    </source>
</evidence>
<organism evidence="4 5">
    <name type="scientific">Abyssalbus ytuae</name>
    <dbReference type="NCBI Taxonomy" id="2926907"/>
    <lineage>
        <taxon>Bacteria</taxon>
        <taxon>Pseudomonadati</taxon>
        <taxon>Bacteroidota</taxon>
        <taxon>Flavobacteriia</taxon>
        <taxon>Flavobacteriales</taxon>
        <taxon>Flavobacteriaceae</taxon>
        <taxon>Abyssalbus</taxon>
    </lineage>
</organism>
<dbReference type="Gene3D" id="3.40.630.30">
    <property type="match status" value="1"/>
</dbReference>
<evidence type="ECO:0000259" key="3">
    <source>
        <dbReference type="PROSITE" id="PS51186"/>
    </source>
</evidence>
<dbReference type="EC" id="3.6.1.57" evidence="4"/>
<evidence type="ECO:0000313" key="4">
    <source>
        <dbReference type="EMBL" id="UOB19415.1"/>
    </source>
</evidence>
<accession>A0A9E6ZS13</accession>
<dbReference type="InterPro" id="IPR020023">
    <property type="entry name" value="PseG"/>
</dbReference>
<keyword evidence="5" id="KW-1185">Reference proteome</keyword>
<dbReference type="Gene3D" id="3.40.50.11190">
    <property type="match status" value="1"/>
</dbReference>
<dbReference type="Proteomes" id="UP000831290">
    <property type="component" value="Chromosome"/>
</dbReference>
<feature type="binding site" evidence="2">
    <location>
        <position position="150"/>
    </location>
    <ligand>
        <name>substrate</name>
    </ligand>
</feature>
<evidence type="ECO:0000313" key="5">
    <source>
        <dbReference type="Proteomes" id="UP000831290"/>
    </source>
</evidence>
<dbReference type="SUPFAM" id="SSF53756">
    <property type="entry name" value="UDP-Glycosyltransferase/glycogen phosphorylase"/>
    <property type="match status" value="1"/>
</dbReference>
<dbReference type="GO" id="GO:0016747">
    <property type="term" value="F:acyltransferase activity, transferring groups other than amino-acyl groups"/>
    <property type="evidence" value="ECO:0007669"/>
    <property type="project" value="InterPro"/>
</dbReference>
<dbReference type="CDD" id="cd04301">
    <property type="entry name" value="NAT_SF"/>
    <property type="match status" value="1"/>
</dbReference>
<dbReference type="PANTHER" id="PTHR43415:SF3">
    <property type="entry name" value="GNAT-FAMILY ACETYLTRANSFERASE"/>
    <property type="match status" value="1"/>
</dbReference>
<keyword evidence="4" id="KW-0378">Hydrolase</keyword>
<gene>
    <name evidence="4" type="primary">pseG</name>
    <name evidence="4" type="ORF">MQE35_08975</name>
</gene>
<protein>
    <submittedName>
        <fullName evidence="4">UDP-2,4-diacetamido-2,4, 6-trideoxy-beta-L-altropyranose hydrolase</fullName>
        <ecNumber evidence="4">3.6.1.57</ecNumber>
    </submittedName>
</protein>
<dbReference type="RefSeq" id="WP_255846031.1">
    <property type="nucleotide sequence ID" value="NZ_CP094358.1"/>
</dbReference>
<dbReference type="InterPro" id="IPR000182">
    <property type="entry name" value="GNAT_dom"/>
</dbReference>
<dbReference type="GO" id="GO:0016787">
    <property type="term" value="F:hydrolase activity"/>
    <property type="evidence" value="ECO:0007669"/>
    <property type="project" value="UniProtKB-KW"/>
</dbReference>
<dbReference type="Gene3D" id="3.40.50.2000">
    <property type="entry name" value="Glycogen Phosphorylase B"/>
    <property type="match status" value="1"/>
</dbReference>
<sequence length="486" mass="56055">MKKRILFRADGNSSVGLGHLYRLFALVEMVKDIYDFGFLTHFSSTTSVIPNTYAVIKIPKGITIEDEPKWLAENYNPEQYIIIADGYQFGSSYQQQLKAHGFSLVYIDDLEKEHMYADVVVNHSPLAKEKNYKSEKYTKFALGTDYAILRPSFLEAIKKNRVINKIDSVFICFGGADPYDLSLKAALACLNVKEIKKVNVVLGGAYKHDQVFKLAKENVKLNIYQNLNEKELISLMISCNLAIVPASTILYEICAVKMPVLSGYFVENQKRLYDALNKKKVIFGLDNLVKFKKDDFIREINHILNRSNFNEIINNQNTLFDSKIKERYLDLLKFVKYRNIKKSDIKLLYDWANDKLSRANSYNPNPISWEEHKEWFAKKIKDKDSIIYIAEINKTPAGYIRFDVKQKESVISILVSAQHRGKGLSGKFIKEASLKYFENCDLPIIAYIKSKNIASVKAFEKANYIKIKETIVNNSESYIYRLKKDE</sequence>
<dbReference type="Pfam" id="PF13302">
    <property type="entry name" value="Acetyltransf_3"/>
    <property type="match status" value="1"/>
</dbReference>
<name>A0A9E6ZS13_9FLAO</name>
<reference evidence="4" key="1">
    <citation type="submission" date="2022-03" db="EMBL/GenBank/DDBJ databases">
        <title>Description of Abyssus ytuae gen. nov., sp. nov., a novel member of the family Flavobacteriaceae isolated from the sediment of Mariana Trench.</title>
        <authorList>
            <person name="Zhang J."/>
            <person name="Xu X."/>
        </authorList>
    </citation>
    <scope>NUCLEOTIDE SEQUENCE</scope>
    <source>
        <strain evidence="4">MT3330</strain>
    </source>
</reference>
<feature type="active site" description="Proton acceptor" evidence="1">
    <location>
        <position position="19"/>
    </location>
</feature>
<dbReference type="PANTHER" id="PTHR43415">
    <property type="entry name" value="SPERMIDINE N(1)-ACETYLTRANSFERASE"/>
    <property type="match status" value="1"/>
</dbReference>
<dbReference type="InterPro" id="IPR016181">
    <property type="entry name" value="Acyl_CoA_acyltransferase"/>
</dbReference>
<proteinExistence type="predicted"/>
<dbReference type="SUPFAM" id="SSF55729">
    <property type="entry name" value="Acyl-CoA N-acyltransferases (Nat)"/>
    <property type="match status" value="1"/>
</dbReference>